<dbReference type="InParanoid" id="A0A1Z5KSM1"/>
<feature type="domain" description="AB hydrolase-1" evidence="1">
    <location>
        <begin position="27"/>
        <end position="293"/>
    </location>
</feature>
<gene>
    <name evidence="2" type="ORF">FisN_16Hh260</name>
</gene>
<sequence length="346" mass="38565">MTRQTWTWRGHPIAYYEKNGNRPDQQPVLLLNGFGVGSFHQELLMQSLDNDAYRLYAIDYLGQGASWPINCQNGMSDSEKGLCYSGNTWVEQIVDFIQTHFPAPQQLHLVGNSVGGHLCVFVAQQIPDRIATLSLLNATPVWGLNLPGWSGALPAPAIPRAIGRWAFDRMRDKTTIQLFLKNCYYNQEAFEGNLAEQIYACTTGNGGHAAFASILWSPPITVPESSDDGTEKALTFRQCLARIQCPVLLAHGADDPWCTPAIAQQILNGLPAECTAQYVELSNVGHCPNHEAPQAVATILQLFWKQSEEPILKKPLDVKERWGVTRVTQKSKIPLNWIEQQVLSRQ</sequence>
<evidence type="ECO:0000259" key="1">
    <source>
        <dbReference type="Pfam" id="PF00561"/>
    </source>
</evidence>
<dbReference type="PANTHER" id="PTHR47280:SF1">
    <property type="entry name" value="PHEOPHYTINASE, CHLOROPLASTIC"/>
    <property type="match status" value="1"/>
</dbReference>
<evidence type="ECO:0000313" key="3">
    <source>
        <dbReference type="Proteomes" id="UP000198406"/>
    </source>
</evidence>
<dbReference type="Proteomes" id="UP000198406">
    <property type="component" value="Unassembled WGS sequence"/>
</dbReference>
<dbReference type="GO" id="GO:0080124">
    <property type="term" value="F:pheophytinase activity"/>
    <property type="evidence" value="ECO:0007669"/>
    <property type="project" value="InterPro"/>
</dbReference>
<accession>A0A1Z5KSM1</accession>
<dbReference type="Gene3D" id="3.40.50.1820">
    <property type="entry name" value="alpha/beta hydrolase"/>
    <property type="match status" value="1"/>
</dbReference>
<proteinExistence type="predicted"/>
<keyword evidence="3" id="KW-1185">Reference proteome</keyword>
<dbReference type="Pfam" id="PF00561">
    <property type="entry name" value="Abhydrolase_1"/>
    <property type="match status" value="1"/>
</dbReference>
<dbReference type="SUPFAM" id="SSF53474">
    <property type="entry name" value="alpha/beta-Hydrolases"/>
    <property type="match status" value="1"/>
</dbReference>
<dbReference type="OrthoDB" id="408373at2759"/>
<dbReference type="InterPro" id="IPR044211">
    <property type="entry name" value="PPH_chloroplastic"/>
</dbReference>
<dbReference type="EMBL" id="BDSP01000289">
    <property type="protein sequence ID" value="GAX29306.1"/>
    <property type="molecule type" value="Genomic_DNA"/>
</dbReference>
<dbReference type="AlphaFoldDB" id="A0A1Z5KSM1"/>
<dbReference type="InterPro" id="IPR029058">
    <property type="entry name" value="AB_hydrolase_fold"/>
</dbReference>
<dbReference type="PANTHER" id="PTHR47280">
    <property type="entry name" value="PHEOPHYTINASE, CHLOROPLASTIC"/>
    <property type="match status" value="1"/>
</dbReference>
<dbReference type="GO" id="GO:0015996">
    <property type="term" value="P:chlorophyll catabolic process"/>
    <property type="evidence" value="ECO:0007669"/>
    <property type="project" value="InterPro"/>
</dbReference>
<dbReference type="InterPro" id="IPR000073">
    <property type="entry name" value="AB_hydrolase_1"/>
</dbReference>
<evidence type="ECO:0000313" key="2">
    <source>
        <dbReference type="EMBL" id="GAX29306.1"/>
    </source>
</evidence>
<organism evidence="2 3">
    <name type="scientific">Fistulifera solaris</name>
    <name type="common">Oleaginous diatom</name>
    <dbReference type="NCBI Taxonomy" id="1519565"/>
    <lineage>
        <taxon>Eukaryota</taxon>
        <taxon>Sar</taxon>
        <taxon>Stramenopiles</taxon>
        <taxon>Ochrophyta</taxon>
        <taxon>Bacillariophyta</taxon>
        <taxon>Bacillariophyceae</taxon>
        <taxon>Bacillariophycidae</taxon>
        <taxon>Naviculales</taxon>
        <taxon>Naviculaceae</taxon>
        <taxon>Fistulifera</taxon>
    </lineage>
</organism>
<name>A0A1Z5KSM1_FISSO</name>
<protein>
    <recommendedName>
        <fullName evidence="1">AB hydrolase-1 domain-containing protein</fullName>
    </recommendedName>
</protein>
<comment type="caution">
    <text evidence="2">The sequence shown here is derived from an EMBL/GenBank/DDBJ whole genome shotgun (WGS) entry which is preliminary data.</text>
</comment>
<reference evidence="2 3" key="1">
    <citation type="journal article" date="2015" name="Plant Cell">
        <title>Oil accumulation by the oleaginous diatom Fistulifera solaris as revealed by the genome and transcriptome.</title>
        <authorList>
            <person name="Tanaka T."/>
            <person name="Maeda Y."/>
            <person name="Veluchamy A."/>
            <person name="Tanaka M."/>
            <person name="Abida H."/>
            <person name="Marechal E."/>
            <person name="Bowler C."/>
            <person name="Muto M."/>
            <person name="Sunaga Y."/>
            <person name="Tanaka M."/>
            <person name="Yoshino T."/>
            <person name="Taniguchi T."/>
            <person name="Fukuda Y."/>
            <person name="Nemoto M."/>
            <person name="Matsumoto M."/>
            <person name="Wong P.S."/>
            <person name="Aburatani S."/>
            <person name="Fujibuchi W."/>
        </authorList>
    </citation>
    <scope>NUCLEOTIDE SEQUENCE [LARGE SCALE GENOMIC DNA]</scope>
    <source>
        <strain evidence="2 3">JPCC DA0580</strain>
    </source>
</reference>